<reference evidence="2 3" key="1">
    <citation type="submission" date="2023-10" db="EMBL/GenBank/DDBJ databases">
        <title>Genomes of two closely related lineages of the louse Polyplax serrata with different host specificities.</title>
        <authorList>
            <person name="Martinu J."/>
            <person name="Tarabai H."/>
            <person name="Stefka J."/>
            <person name="Hypsa V."/>
        </authorList>
    </citation>
    <scope>NUCLEOTIDE SEQUENCE [LARGE SCALE GENOMIC DNA]</scope>
    <source>
        <strain evidence="2">HR10_N</strain>
    </source>
</reference>
<gene>
    <name evidence="2" type="ORF">RUM43_002231</name>
</gene>
<dbReference type="EMBL" id="JAWJWE010000036">
    <property type="protein sequence ID" value="KAK6628419.1"/>
    <property type="molecule type" value="Genomic_DNA"/>
</dbReference>
<name>A0AAN8S5U9_POLSC</name>
<dbReference type="Proteomes" id="UP001372834">
    <property type="component" value="Unassembled WGS sequence"/>
</dbReference>
<evidence type="ECO:0000313" key="3">
    <source>
        <dbReference type="Proteomes" id="UP001372834"/>
    </source>
</evidence>
<protein>
    <submittedName>
        <fullName evidence="2">Uncharacterized protein</fullName>
    </submittedName>
</protein>
<feature type="compositionally biased region" description="Basic and acidic residues" evidence="1">
    <location>
        <begin position="89"/>
        <end position="99"/>
    </location>
</feature>
<proteinExistence type="predicted"/>
<sequence>MKIARCKSIDSRAQVVDPRVVEHLHSFLSDEIELLSNLSYIRASQFPVIKYEQIGFWKDQLVWNRYKTLKVDIRMQNTFLKLFPRGYAKKNDSPFENPKKKPLCHPGRHS</sequence>
<comment type="caution">
    <text evidence="2">The sequence shown here is derived from an EMBL/GenBank/DDBJ whole genome shotgun (WGS) entry which is preliminary data.</text>
</comment>
<evidence type="ECO:0000313" key="2">
    <source>
        <dbReference type="EMBL" id="KAK6628419.1"/>
    </source>
</evidence>
<dbReference type="AlphaFoldDB" id="A0AAN8S5U9"/>
<feature type="region of interest" description="Disordered" evidence="1">
    <location>
        <begin position="87"/>
        <end position="110"/>
    </location>
</feature>
<feature type="compositionally biased region" description="Basic residues" evidence="1">
    <location>
        <begin position="100"/>
        <end position="110"/>
    </location>
</feature>
<evidence type="ECO:0000256" key="1">
    <source>
        <dbReference type="SAM" id="MobiDB-lite"/>
    </source>
</evidence>
<accession>A0AAN8S5U9</accession>
<organism evidence="2 3">
    <name type="scientific">Polyplax serrata</name>
    <name type="common">Common mouse louse</name>
    <dbReference type="NCBI Taxonomy" id="468196"/>
    <lineage>
        <taxon>Eukaryota</taxon>
        <taxon>Metazoa</taxon>
        <taxon>Ecdysozoa</taxon>
        <taxon>Arthropoda</taxon>
        <taxon>Hexapoda</taxon>
        <taxon>Insecta</taxon>
        <taxon>Pterygota</taxon>
        <taxon>Neoptera</taxon>
        <taxon>Paraneoptera</taxon>
        <taxon>Psocodea</taxon>
        <taxon>Troctomorpha</taxon>
        <taxon>Phthiraptera</taxon>
        <taxon>Anoplura</taxon>
        <taxon>Polyplacidae</taxon>
        <taxon>Polyplax</taxon>
    </lineage>
</organism>